<feature type="domain" description="DUF7079" evidence="1">
    <location>
        <begin position="57"/>
        <end position="129"/>
    </location>
</feature>
<keyword evidence="3" id="KW-1185">Reference proteome</keyword>
<dbReference type="EMBL" id="ML975478">
    <property type="protein sequence ID" value="KAF1828959.1"/>
    <property type="molecule type" value="Genomic_DNA"/>
</dbReference>
<dbReference type="Pfam" id="PF23296">
    <property type="entry name" value="DUF7079"/>
    <property type="match status" value="1"/>
</dbReference>
<dbReference type="Proteomes" id="UP000800040">
    <property type="component" value="Unassembled WGS sequence"/>
</dbReference>
<accession>A0A6A5JXJ8</accession>
<organism evidence="2 3">
    <name type="scientific">Decorospora gaudefroyi</name>
    <dbReference type="NCBI Taxonomy" id="184978"/>
    <lineage>
        <taxon>Eukaryota</taxon>
        <taxon>Fungi</taxon>
        <taxon>Dikarya</taxon>
        <taxon>Ascomycota</taxon>
        <taxon>Pezizomycotina</taxon>
        <taxon>Dothideomycetes</taxon>
        <taxon>Pleosporomycetidae</taxon>
        <taxon>Pleosporales</taxon>
        <taxon>Pleosporineae</taxon>
        <taxon>Pleosporaceae</taxon>
        <taxon>Decorospora</taxon>
    </lineage>
</organism>
<evidence type="ECO:0000313" key="3">
    <source>
        <dbReference type="Proteomes" id="UP000800040"/>
    </source>
</evidence>
<protein>
    <recommendedName>
        <fullName evidence="1">DUF7079 domain-containing protein</fullName>
    </recommendedName>
</protein>
<dbReference type="AlphaFoldDB" id="A0A6A5JXJ8"/>
<gene>
    <name evidence="2" type="ORF">BDW02DRAFT_602956</name>
</gene>
<dbReference type="InterPro" id="IPR055507">
    <property type="entry name" value="DUF7079"/>
</dbReference>
<evidence type="ECO:0000259" key="1">
    <source>
        <dbReference type="Pfam" id="PF23296"/>
    </source>
</evidence>
<evidence type="ECO:0000313" key="2">
    <source>
        <dbReference type="EMBL" id="KAF1828959.1"/>
    </source>
</evidence>
<name>A0A6A5JXJ8_9PLEO</name>
<sequence>MEQSQMQSKGAPPPGSQILTLRRPLTTVLPRLLAKLFHFSATTTTTMPAQQPLTAPERTACYLLSEIFLDTEVEDVFRQSIARKLYDLPLTLKEIDTLFWFDVYPALIWNLVEPAGAWVDFGEEYVCNRDRCKTKRK</sequence>
<proteinExistence type="predicted"/>
<dbReference type="OrthoDB" id="5419571at2759"/>
<reference evidence="2" key="1">
    <citation type="submission" date="2020-01" db="EMBL/GenBank/DDBJ databases">
        <authorList>
            <consortium name="DOE Joint Genome Institute"/>
            <person name="Haridas S."/>
            <person name="Albert R."/>
            <person name="Binder M."/>
            <person name="Bloem J."/>
            <person name="Labutti K."/>
            <person name="Salamov A."/>
            <person name="Andreopoulos B."/>
            <person name="Baker S.E."/>
            <person name="Barry K."/>
            <person name="Bills G."/>
            <person name="Bluhm B.H."/>
            <person name="Cannon C."/>
            <person name="Castanera R."/>
            <person name="Culley D.E."/>
            <person name="Daum C."/>
            <person name="Ezra D."/>
            <person name="Gonzalez J.B."/>
            <person name="Henrissat B."/>
            <person name="Kuo A."/>
            <person name="Liang C."/>
            <person name="Lipzen A."/>
            <person name="Lutzoni F."/>
            <person name="Magnuson J."/>
            <person name="Mondo S."/>
            <person name="Nolan M."/>
            <person name="Ohm R."/>
            <person name="Pangilinan J."/>
            <person name="Park H.-J."/>
            <person name="Ramirez L."/>
            <person name="Alfaro M."/>
            <person name="Sun H."/>
            <person name="Tritt A."/>
            <person name="Yoshinaga Y."/>
            <person name="Zwiers L.-H."/>
            <person name="Turgeon B.G."/>
            <person name="Goodwin S.B."/>
            <person name="Spatafora J.W."/>
            <person name="Crous P.W."/>
            <person name="Grigoriev I.V."/>
        </authorList>
    </citation>
    <scope>NUCLEOTIDE SEQUENCE</scope>
    <source>
        <strain evidence="2">P77</strain>
    </source>
</reference>